<protein>
    <submittedName>
        <fullName evidence="2">Carboxypeptidase-like regulatory domain-containing protein</fullName>
    </submittedName>
</protein>
<dbReference type="RefSeq" id="WP_349217452.1">
    <property type="nucleotide sequence ID" value="NZ_JBBMFD010000001.1"/>
</dbReference>
<evidence type="ECO:0000256" key="1">
    <source>
        <dbReference type="ARBA" id="ARBA00022729"/>
    </source>
</evidence>
<dbReference type="InterPro" id="IPR051417">
    <property type="entry name" value="SDr/BOS_complex"/>
</dbReference>
<dbReference type="SUPFAM" id="SSF49464">
    <property type="entry name" value="Carboxypeptidase regulatory domain-like"/>
    <property type="match status" value="1"/>
</dbReference>
<dbReference type="Pfam" id="PF13620">
    <property type="entry name" value="CarboxypepD_reg"/>
    <property type="match status" value="3"/>
</dbReference>
<dbReference type="PANTHER" id="PTHR23303">
    <property type="entry name" value="CARBOXYPEPTIDASE REGULATORY REGION-CONTAINING"/>
    <property type="match status" value="1"/>
</dbReference>
<proteinExistence type="predicted"/>
<reference evidence="2 3" key="1">
    <citation type="submission" date="2024-03" db="EMBL/GenBank/DDBJ databases">
        <title>Human intestinal bacterial collection.</title>
        <authorList>
            <person name="Pauvert C."/>
            <person name="Hitch T.C.A."/>
            <person name="Clavel T."/>
        </authorList>
    </citation>
    <scope>NUCLEOTIDE SEQUENCE [LARGE SCALE GENOMIC DNA]</scope>
    <source>
        <strain evidence="2 3">CLA-JM-H44</strain>
    </source>
</reference>
<organism evidence="2 3">
    <name type="scientific">Solibaculum intestinale</name>
    <dbReference type="NCBI Taxonomy" id="3133165"/>
    <lineage>
        <taxon>Bacteria</taxon>
        <taxon>Bacillati</taxon>
        <taxon>Bacillota</taxon>
        <taxon>Clostridia</taxon>
        <taxon>Eubacteriales</taxon>
        <taxon>Oscillospiraceae</taxon>
        <taxon>Solibaculum</taxon>
    </lineage>
</organism>
<dbReference type="SUPFAM" id="SSF49452">
    <property type="entry name" value="Starch-binding domain-like"/>
    <property type="match status" value="1"/>
</dbReference>
<accession>A0ABV1DVY1</accession>
<evidence type="ECO:0000313" key="2">
    <source>
        <dbReference type="EMBL" id="MEQ2439220.1"/>
    </source>
</evidence>
<gene>
    <name evidence="2" type="ORF">WMO26_00075</name>
</gene>
<dbReference type="Gene3D" id="2.60.40.1120">
    <property type="entry name" value="Carboxypeptidase-like, regulatory domain"/>
    <property type="match status" value="2"/>
</dbReference>
<dbReference type="EMBL" id="JBBMFD010000001">
    <property type="protein sequence ID" value="MEQ2439220.1"/>
    <property type="molecule type" value="Genomic_DNA"/>
</dbReference>
<dbReference type="InterPro" id="IPR008969">
    <property type="entry name" value="CarboxyPept-like_regulatory"/>
</dbReference>
<dbReference type="SUPFAM" id="SSF49478">
    <property type="entry name" value="Cna protein B-type domain"/>
    <property type="match status" value="1"/>
</dbReference>
<dbReference type="InterPro" id="IPR013784">
    <property type="entry name" value="Carb-bd-like_fold"/>
</dbReference>
<dbReference type="InterPro" id="IPR013783">
    <property type="entry name" value="Ig-like_fold"/>
</dbReference>
<evidence type="ECO:0000313" key="3">
    <source>
        <dbReference type="Proteomes" id="UP001489509"/>
    </source>
</evidence>
<keyword evidence="3" id="KW-1185">Reference proteome</keyword>
<dbReference type="Gene3D" id="2.60.40.10">
    <property type="entry name" value="Immunoglobulins"/>
    <property type="match status" value="1"/>
</dbReference>
<sequence length="283" mass="29728">MQPTATDTPQTLTNAVSIVDKQPAIATLTMQPTSPLPLQLSGFVYRISPGGEPVKDALVCLYEENGRFVSHVYTDEKGYFAFDSLSPAAYLVSAAKEGYHAASLLPVSLSGDRALLQELVLQPVTGGKGTVYGTVQEEKDQTPVPGARIDLIDSSGNVAGCALSSETGEYALYGLAFDRYTAIAAAGSYSCDSAAVTLSSDQPSVMINFTLCAKESPAAVSFLSGFLKSPDGAPIPLAWVGLYTAEEGINRLVAVTMSSADGYYVFPSLPDGEYVVKAQALPQ</sequence>
<comment type="caution">
    <text evidence="2">The sequence shown here is derived from an EMBL/GenBank/DDBJ whole genome shotgun (WGS) entry which is preliminary data.</text>
</comment>
<dbReference type="Proteomes" id="UP001489509">
    <property type="component" value="Unassembled WGS sequence"/>
</dbReference>
<name>A0ABV1DVY1_9FIRM</name>
<keyword evidence="1" id="KW-0732">Signal</keyword>